<protein>
    <submittedName>
        <fullName evidence="1">14056_t:CDS:1</fullName>
    </submittedName>
</protein>
<evidence type="ECO:0000313" key="1">
    <source>
        <dbReference type="EMBL" id="CAG8838313.1"/>
    </source>
</evidence>
<dbReference type="Pfam" id="PF00071">
    <property type="entry name" value="Ras"/>
    <property type="match status" value="1"/>
</dbReference>
<dbReference type="Gene3D" id="3.40.50.300">
    <property type="entry name" value="P-loop containing nucleotide triphosphate hydrolases"/>
    <property type="match status" value="1"/>
</dbReference>
<feature type="non-terminal residue" evidence="1">
    <location>
        <position position="46"/>
    </location>
</feature>
<dbReference type="InterPro" id="IPR027417">
    <property type="entry name" value="P-loop_NTPase"/>
</dbReference>
<accession>A0ABN7WQQ1</accession>
<organism evidence="1 2">
    <name type="scientific">Gigaspora margarita</name>
    <dbReference type="NCBI Taxonomy" id="4874"/>
    <lineage>
        <taxon>Eukaryota</taxon>
        <taxon>Fungi</taxon>
        <taxon>Fungi incertae sedis</taxon>
        <taxon>Mucoromycota</taxon>
        <taxon>Glomeromycotina</taxon>
        <taxon>Glomeromycetes</taxon>
        <taxon>Diversisporales</taxon>
        <taxon>Gigasporaceae</taxon>
        <taxon>Gigaspora</taxon>
    </lineage>
</organism>
<name>A0ABN7WQQ1_GIGMA</name>
<reference evidence="1 2" key="1">
    <citation type="submission" date="2021-06" db="EMBL/GenBank/DDBJ databases">
        <authorList>
            <person name="Kallberg Y."/>
            <person name="Tangrot J."/>
            <person name="Rosling A."/>
        </authorList>
    </citation>
    <scope>NUCLEOTIDE SEQUENCE [LARGE SCALE GENOMIC DNA]</scope>
    <source>
        <strain evidence="1 2">120-4 pot B 10/14</strain>
    </source>
</reference>
<keyword evidence="2" id="KW-1185">Reference proteome</keyword>
<dbReference type="InterPro" id="IPR001806">
    <property type="entry name" value="Small_GTPase"/>
</dbReference>
<dbReference type="SUPFAM" id="SSF52540">
    <property type="entry name" value="P-loop containing nucleoside triphosphate hydrolases"/>
    <property type="match status" value="1"/>
</dbReference>
<proteinExistence type="predicted"/>
<dbReference type="EMBL" id="CAJVQB010057763">
    <property type="protein sequence ID" value="CAG8838313.1"/>
    <property type="molecule type" value="Genomic_DNA"/>
</dbReference>
<comment type="caution">
    <text evidence="1">The sequence shown here is derived from an EMBL/GenBank/DDBJ whole genome shotgun (WGS) entry which is preliminary data.</text>
</comment>
<sequence length="46" mass="5143">MQKLCPGILFLIIGTKIDLQDDERPITSEQGRKLAQELGAIKYLNA</sequence>
<dbReference type="Proteomes" id="UP000789901">
    <property type="component" value="Unassembled WGS sequence"/>
</dbReference>
<evidence type="ECO:0000313" key="2">
    <source>
        <dbReference type="Proteomes" id="UP000789901"/>
    </source>
</evidence>
<gene>
    <name evidence="1" type="ORF">GMARGA_LOCUS33913</name>
</gene>